<keyword evidence="1 2" id="KW-0238">DNA-binding</keyword>
<evidence type="ECO:0000313" key="5">
    <source>
        <dbReference type="Proteomes" id="UP000824073"/>
    </source>
</evidence>
<dbReference type="InterPro" id="IPR009057">
    <property type="entry name" value="Homeodomain-like_sf"/>
</dbReference>
<feature type="domain" description="HTH tetR-type" evidence="3">
    <location>
        <begin position="1"/>
        <end position="58"/>
    </location>
</feature>
<proteinExistence type="predicted"/>
<dbReference type="Gene3D" id="1.10.357.10">
    <property type="entry name" value="Tetracycline Repressor, domain 2"/>
    <property type="match status" value="1"/>
</dbReference>
<evidence type="ECO:0000256" key="1">
    <source>
        <dbReference type="ARBA" id="ARBA00023125"/>
    </source>
</evidence>
<organism evidence="4 5">
    <name type="scientific">Candidatus Ventrousia excrementavium</name>
    <dbReference type="NCBI Taxonomy" id="2840961"/>
    <lineage>
        <taxon>Bacteria</taxon>
        <taxon>Bacillati</taxon>
        <taxon>Bacillota</taxon>
        <taxon>Clostridia</taxon>
        <taxon>Eubacteriales</taxon>
        <taxon>Clostridiaceae</taxon>
        <taxon>Clostridiaceae incertae sedis</taxon>
        <taxon>Candidatus Ventrousia</taxon>
    </lineage>
</organism>
<reference evidence="4" key="2">
    <citation type="journal article" date="2021" name="PeerJ">
        <title>Extensive microbial diversity within the chicken gut microbiome revealed by metagenomics and culture.</title>
        <authorList>
            <person name="Gilroy R."/>
            <person name="Ravi A."/>
            <person name="Getino M."/>
            <person name="Pursley I."/>
            <person name="Horton D.L."/>
            <person name="Alikhan N.F."/>
            <person name="Baker D."/>
            <person name="Gharbi K."/>
            <person name="Hall N."/>
            <person name="Watson M."/>
            <person name="Adriaenssens E.M."/>
            <person name="Foster-Nyarko E."/>
            <person name="Jarju S."/>
            <person name="Secka A."/>
            <person name="Antonio M."/>
            <person name="Oren A."/>
            <person name="Chaudhuri R.R."/>
            <person name="La Ragione R."/>
            <person name="Hildebrand F."/>
            <person name="Pallen M.J."/>
        </authorList>
    </citation>
    <scope>NUCLEOTIDE SEQUENCE</scope>
    <source>
        <strain evidence="4">CHK191-8634</strain>
    </source>
</reference>
<dbReference type="AlphaFoldDB" id="A0A9D1ISL0"/>
<reference evidence="4" key="1">
    <citation type="submission" date="2020-10" db="EMBL/GenBank/DDBJ databases">
        <authorList>
            <person name="Gilroy R."/>
        </authorList>
    </citation>
    <scope>NUCLEOTIDE SEQUENCE</scope>
    <source>
        <strain evidence="4">CHK191-8634</strain>
    </source>
</reference>
<evidence type="ECO:0000259" key="3">
    <source>
        <dbReference type="PROSITE" id="PS50977"/>
    </source>
</evidence>
<gene>
    <name evidence="4" type="ORF">IAB67_02250</name>
</gene>
<dbReference type="EMBL" id="DVMR01000026">
    <property type="protein sequence ID" value="HIU43100.1"/>
    <property type="molecule type" value="Genomic_DNA"/>
</dbReference>
<accession>A0A9D1ISL0</accession>
<sequence>MIYFIEATEKLLRSEGISNLSIRKIATEAGYNSATIYNYFDDLKQLITFGSVCYLREYVARLEQGLKSDMRAIDQYRTIYQCFNLCALQTPEIYHNLFFGKYSDMLGEVLHLYYQELFPGELEHFSTEMRSMLMQGSMAERDRIIMERIVREGDIRPEKAAITMELIIALHQNFLYEACLRQEQLDTKAHQEKFNQMFDYLLAAGR</sequence>
<dbReference type="PROSITE" id="PS50977">
    <property type="entry name" value="HTH_TETR_2"/>
    <property type="match status" value="1"/>
</dbReference>
<feature type="DNA-binding region" description="H-T-H motif" evidence="2">
    <location>
        <begin position="21"/>
        <end position="40"/>
    </location>
</feature>
<dbReference type="SUPFAM" id="SSF46689">
    <property type="entry name" value="Homeodomain-like"/>
    <property type="match status" value="1"/>
</dbReference>
<dbReference type="Proteomes" id="UP000824073">
    <property type="component" value="Unassembled WGS sequence"/>
</dbReference>
<comment type="caution">
    <text evidence="4">The sequence shown here is derived from an EMBL/GenBank/DDBJ whole genome shotgun (WGS) entry which is preliminary data.</text>
</comment>
<dbReference type="InterPro" id="IPR001647">
    <property type="entry name" value="HTH_TetR"/>
</dbReference>
<dbReference type="Pfam" id="PF00440">
    <property type="entry name" value="TetR_N"/>
    <property type="match status" value="1"/>
</dbReference>
<evidence type="ECO:0000256" key="2">
    <source>
        <dbReference type="PROSITE-ProRule" id="PRU00335"/>
    </source>
</evidence>
<name>A0A9D1ISL0_9CLOT</name>
<evidence type="ECO:0000313" key="4">
    <source>
        <dbReference type="EMBL" id="HIU43100.1"/>
    </source>
</evidence>
<protein>
    <submittedName>
        <fullName evidence="4">Helix-turn-helix transcriptional regulator</fullName>
    </submittedName>
</protein>
<dbReference type="GO" id="GO:0003677">
    <property type="term" value="F:DNA binding"/>
    <property type="evidence" value="ECO:0007669"/>
    <property type="project" value="UniProtKB-UniRule"/>
</dbReference>